<proteinExistence type="predicted"/>
<gene>
    <name evidence="2" type="ORF">FIE12Z_8268</name>
</gene>
<protein>
    <recommendedName>
        <fullName evidence="4">Arrestin-like N-terminal domain-containing protein</fullName>
    </recommendedName>
</protein>
<dbReference type="EMBL" id="PXXK01000252">
    <property type="protein sequence ID" value="RFN47473.1"/>
    <property type="molecule type" value="Genomic_DNA"/>
</dbReference>
<feature type="region of interest" description="Disordered" evidence="1">
    <location>
        <begin position="395"/>
        <end position="457"/>
    </location>
</feature>
<name>A0A395MJJ4_9HYPO</name>
<feature type="compositionally biased region" description="Acidic residues" evidence="1">
    <location>
        <begin position="431"/>
        <end position="446"/>
    </location>
</feature>
<evidence type="ECO:0000256" key="1">
    <source>
        <dbReference type="SAM" id="MobiDB-lite"/>
    </source>
</evidence>
<dbReference type="Proteomes" id="UP000265631">
    <property type="component" value="Unassembled WGS sequence"/>
</dbReference>
<accession>A0A395MJJ4</accession>
<feature type="compositionally biased region" description="Low complexity" evidence="1">
    <location>
        <begin position="409"/>
        <end position="423"/>
    </location>
</feature>
<dbReference type="AlphaFoldDB" id="A0A395MJJ4"/>
<evidence type="ECO:0008006" key="4">
    <source>
        <dbReference type="Google" id="ProtNLM"/>
    </source>
</evidence>
<evidence type="ECO:0000313" key="2">
    <source>
        <dbReference type="EMBL" id="RFN47473.1"/>
    </source>
</evidence>
<organism evidence="2 3">
    <name type="scientific">Fusarium flagelliforme</name>
    <dbReference type="NCBI Taxonomy" id="2675880"/>
    <lineage>
        <taxon>Eukaryota</taxon>
        <taxon>Fungi</taxon>
        <taxon>Dikarya</taxon>
        <taxon>Ascomycota</taxon>
        <taxon>Pezizomycotina</taxon>
        <taxon>Sordariomycetes</taxon>
        <taxon>Hypocreomycetidae</taxon>
        <taxon>Hypocreales</taxon>
        <taxon>Nectriaceae</taxon>
        <taxon>Fusarium</taxon>
        <taxon>Fusarium incarnatum-equiseti species complex</taxon>
    </lineage>
</organism>
<comment type="caution">
    <text evidence="2">The sequence shown here is derived from an EMBL/GenBank/DDBJ whole genome shotgun (WGS) entry which is preliminary data.</text>
</comment>
<keyword evidence="3" id="KW-1185">Reference proteome</keyword>
<reference evidence="2 3" key="1">
    <citation type="journal article" date="2018" name="PLoS Pathog.">
        <title>Evolution of structural diversity of trichothecenes, a family of toxins produced by plant pathogenic and entomopathogenic fungi.</title>
        <authorList>
            <person name="Proctor R.H."/>
            <person name="McCormick S.P."/>
            <person name="Kim H.S."/>
            <person name="Cardoza R.E."/>
            <person name="Stanley A.M."/>
            <person name="Lindo L."/>
            <person name="Kelly A."/>
            <person name="Brown D.W."/>
            <person name="Lee T."/>
            <person name="Vaughan M.M."/>
            <person name="Alexander N.J."/>
            <person name="Busman M."/>
            <person name="Gutierrez S."/>
        </authorList>
    </citation>
    <scope>NUCLEOTIDE SEQUENCE [LARGE SCALE GENOMIC DNA]</scope>
    <source>
        <strain evidence="2 3">NRRL 13405</strain>
    </source>
</reference>
<evidence type="ECO:0000313" key="3">
    <source>
        <dbReference type="Proteomes" id="UP000265631"/>
    </source>
</evidence>
<sequence>MDPETIQRSRELAIHLDKDAYFPGETMSGLIYREAFINTRSAVVMVCIHGESKILLESIGSAEKHYSCFVLARTCQKNPCILRRGPLRIWDGEGECWQFSFKIPFFADSTENEQTSSPSYTPVGATDHQVPPSYTLQKHGVATACVQYYVCAKLLYPRGTGENTGTEVVHAIHPFKLVHRSPNPPIDYSAVKRWRHPKTIRSTRLTPGTTSRWARRPLGRTSLPKFKFDLLFELPTTIQLDNPTPIPLLLAVDPDWEESDQSLRGFPQKVKLVSIELLLETHTRFILQGGEREFTTELNLDLAIAIRRLRSEINIPCTSSWEPVDIGELIDLRLELINEPGFPKPSWATEITPSFRTYNMTVTHKLAWKIHVKIAGEAFIVGGKADVLILRSSDGRLPSSSDQNPSVPAGTGTATEAEATETGPGSSALWDQEDDSWIVPPPEDEAPPSFADACVMR</sequence>